<dbReference type="EMBL" id="JAWXRC010000030">
    <property type="protein sequence ID" value="MDX6032669.1"/>
    <property type="molecule type" value="Genomic_DNA"/>
</dbReference>
<dbReference type="GO" id="GO:0005886">
    <property type="term" value="C:plasma membrane"/>
    <property type="evidence" value="ECO:0007669"/>
    <property type="project" value="UniProtKB-SubCell"/>
</dbReference>
<feature type="transmembrane region" description="Helical" evidence="6">
    <location>
        <begin position="25"/>
        <end position="46"/>
    </location>
</feature>
<evidence type="ECO:0000313" key="10">
    <source>
        <dbReference type="Proteomes" id="UP001282336"/>
    </source>
</evidence>
<dbReference type="PANTHER" id="PTHR47371:SF3">
    <property type="entry name" value="PHOSPHOGLYCEROL TRANSFERASE I"/>
    <property type="match status" value="1"/>
</dbReference>
<feature type="domain" description="DUF7024" evidence="8">
    <location>
        <begin position="620"/>
        <end position="765"/>
    </location>
</feature>
<dbReference type="PANTHER" id="PTHR47371">
    <property type="entry name" value="LIPOTEICHOIC ACID SYNTHASE"/>
    <property type="match status" value="1"/>
</dbReference>
<evidence type="ECO:0000256" key="2">
    <source>
        <dbReference type="ARBA" id="ARBA00022475"/>
    </source>
</evidence>
<dbReference type="Proteomes" id="UP001282336">
    <property type="component" value="Unassembled WGS sequence"/>
</dbReference>
<dbReference type="AlphaFoldDB" id="A0AAJ2S9S9"/>
<feature type="transmembrane region" description="Helical" evidence="6">
    <location>
        <begin position="107"/>
        <end position="126"/>
    </location>
</feature>
<gene>
    <name evidence="9" type="primary">opgB</name>
    <name evidence="9" type="ORF">SIL20_14265</name>
</gene>
<evidence type="ECO:0000313" key="9">
    <source>
        <dbReference type="EMBL" id="MDX6032669.1"/>
    </source>
</evidence>
<protein>
    <submittedName>
        <fullName evidence="9">Phosphatidylglycerol--membrane-oligosaccharide glycerophosphotransferase</fullName>
        <ecNumber evidence="9">2.7.8.20</ecNumber>
    </submittedName>
</protein>
<reference evidence="9" key="1">
    <citation type="submission" date="2023-11" db="EMBL/GenBank/DDBJ databases">
        <title>Scandinavium wanjuensis sp. nov., isolated from lettuce South Korea.</title>
        <authorList>
            <person name="Park J."/>
            <person name="Park S."/>
            <person name="Oh K.K."/>
            <person name="Cho G.S."/>
            <person name="Franz C.M.A.P."/>
        </authorList>
    </citation>
    <scope>NUCLEOTIDE SEQUENCE</scope>
    <source>
        <strain evidence="9">V105_12</strain>
    </source>
</reference>
<feature type="domain" description="Sulfatase N-terminal" evidence="7">
    <location>
        <begin position="162"/>
        <end position="444"/>
    </location>
</feature>
<evidence type="ECO:0000256" key="4">
    <source>
        <dbReference type="ARBA" id="ARBA00022989"/>
    </source>
</evidence>
<dbReference type="InterPro" id="IPR000917">
    <property type="entry name" value="Sulfatase_N"/>
</dbReference>
<evidence type="ECO:0000256" key="1">
    <source>
        <dbReference type="ARBA" id="ARBA00004651"/>
    </source>
</evidence>
<dbReference type="GO" id="GO:0008960">
    <property type="term" value="F:phosphatidylglycerol-membrane-oligosaccharide glycerophosphotransferase activity"/>
    <property type="evidence" value="ECO:0007669"/>
    <property type="project" value="UniProtKB-EC"/>
</dbReference>
<evidence type="ECO:0000256" key="5">
    <source>
        <dbReference type="ARBA" id="ARBA00023136"/>
    </source>
</evidence>
<comment type="caution">
    <text evidence="9">The sequence shown here is derived from an EMBL/GenBank/DDBJ whole genome shotgun (WGS) entry which is preliminary data.</text>
</comment>
<dbReference type="Pfam" id="PF00884">
    <property type="entry name" value="Sulfatase"/>
    <property type="match status" value="1"/>
</dbReference>
<dbReference type="EC" id="2.7.8.20" evidence="9"/>
<dbReference type="InterPro" id="IPR050448">
    <property type="entry name" value="OpgB/LTA_synthase_biosynth"/>
</dbReference>
<dbReference type="InterPro" id="IPR054288">
    <property type="entry name" value="DUF7024"/>
</dbReference>
<keyword evidence="4 6" id="KW-1133">Transmembrane helix</keyword>
<name>A0AAJ2S9S9_9ENTR</name>
<dbReference type="InterPro" id="IPR017850">
    <property type="entry name" value="Alkaline_phosphatase_core_sf"/>
</dbReference>
<evidence type="ECO:0000259" key="8">
    <source>
        <dbReference type="Pfam" id="PF22895"/>
    </source>
</evidence>
<keyword evidence="5 6" id="KW-0472">Membrane</keyword>
<feature type="transmembrane region" description="Helical" evidence="6">
    <location>
        <begin position="75"/>
        <end position="95"/>
    </location>
</feature>
<sequence length="768" mass="87222">MNYISLGLMILSITLYVIKSSKNKMYLLFFIIIIIIYTSLQALYFACDYFTGEGINRQAIYTITDSLTGVEIDQYIFPTSIFAVFILFIITLSTVLLNKIKKPEAPFIYTLLSLVIAIASIFFTTASQQLCSLLYGQLISKHSDFQTYYKNASRIIPSPKLNVIYIYGESLERTFFDGNIFPNLTPDMNDIKVQALDFSSTQQLKGTDFTIGGIVASQCGLPLFTPFNHNANKLSSFFPDITCLGDILKKSGYENYFYQGADLRFSSKDIFLKTHGIDNAYGYRELKNKITDIDYKNDWGLYDDTILDFAWQKYVELSQDNKRFAIFALTVDTHPPMGFISNNCKRKSYLFQGREDSSLSAVSCSQQHIAEFINKVRQSPWFKDTIIIVSSDHLSMQNTISDELLKHERQNLFLVIRGDKVVSGINSTPRSTLDNGATLLDILGGSQELGLGRSSVSTESLSEIFPNLDTKVLEWESAIIKLWDIGEVITDFVVDIEKGNFIYSGKKFPLPVLLRINEESKLDMPFLDIDRDTLRYNLSHFRPTDRYLWVDQCYYMARLGNGEWDKSNQLCAAQGTLDSDADIQLIDKSLWHSKVTINSRKRNPDNQRYKDTIRNLKRSAQDIRYVSDTILFNVQGYPTQIKSVEGLSYPEKWGAWSNAVRNKNVTITYNAPLPQKFDLVITAKASPQNIGQPIAVHIGESMQPLILGAEPASVTLHFNNPLRVNKIMITPPKYDIEKITETFVYTTAKTTPRQLGIGLSTLEVISRE</sequence>
<accession>A0AAJ2S9S9</accession>
<keyword evidence="9" id="KW-0808">Transferase</keyword>
<evidence type="ECO:0000256" key="3">
    <source>
        <dbReference type="ARBA" id="ARBA00022692"/>
    </source>
</evidence>
<proteinExistence type="predicted"/>
<organism evidence="9 10">
    <name type="scientific">Scandinavium lactucae</name>
    <dbReference type="NCBI Taxonomy" id="3095028"/>
    <lineage>
        <taxon>Bacteria</taxon>
        <taxon>Pseudomonadati</taxon>
        <taxon>Pseudomonadota</taxon>
        <taxon>Gammaproteobacteria</taxon>
        <taxon>Enterobacterales</taxon>
        <taxon>Enterobacteriaceae</taxon>
        <taxon>Scandinavium</taxon>
    </lineage>
</organism>
<evidence type="ECO:0000259" key="7">
    <source>
        <dbReference type="Pfam" id="PF00884"/>
    </source>
</evidence>
<dbReference type="RefSeq" id="WP_319629186.1">
    <property type="nucleotide sequence ID" value="NZ_JAWXRB010000005.1"/>
</dbReference>
<dbReference type="Gene3D" id="3.40.720.10">
    <property type="entry name" value="Alkaline Phosphatase, subunit A"/>
    <property type="match status" value="1"/>
</dbReference>
<keyword evidence="3 6" id="KW-0812">Transmembrane</keyword>
<keyword evidence="2" id="KW-1003">Cell membrane</keyword>
<dbReference type="NCBIfam" id="NF003000">
    <property type="entry name" value="PRK03776.1"/>
    <property type="match status" value="1"/>
</dbReference>
<evidence type="ECO:0000256" key="6">
    <source>
        <dbReference type="SAM" id="Phobius"/>
    </source>
</evidence>
<dbReference type="CDD" id="cd16015">
    <property type="entry name" value="LTA_synthase"/>
    <property type="match status" value="1"/>
</dbReference>
<dbReference type="Pfam" id="PF22895">
    <property type="entry name" value="DUF7024"/>
    <property type="match status" value="1"/>
</dbReference>
<comment type="subcellular location">
    <subcellularLocation>
        <location evidence="1">Cell membrane</location>
        <topology evidence="1">Multi-pass membrane protein</topology>
    </subcellularLocation>
</comment>
<dbReference type="SUPFAM" id="SSF53649">
    <property type="entry name" value="Alkaline phosphatase-like"/>
    <property type="match status" value="1"/>
</dbReference>